<proteinExistence type="evidence at transcript level"/>
<dbReference type="GO" id="GO:0016020">
    <property type="term" value="C:membrane"/>
    <property type="evidence" value="ECO:0007669"/>
    <property type="project" value="UniProtKB-SubCell"/>
</dbReference>
<keyword evidence="4 6" id="KW-0472">Membrane</keyword>
<reference evidence="8" key="1">
    <citation type="submission" date="2015-10" db="EMBL/GenBank/DDBJ databases">
        <title>Towards Deciphering the Relationship between Polyphosphate Accumulation Dynamics and Electron-dense Bodies Ultrastructure in the Green Alga Parachlorella kessleri.</title>
        <authorList>
            <person name="Ota S."/>
            <person name="Yoshihara M."/>
            <person name="Yamazaki T."/>
            <person name="Takeshita T."/>
            <person name="Hiram A."/>
            <person name="Konomi M."/>
            <person name="Oshima K."/>
            <person name="Hattori M."/>
            <person name="Bisova K."/>
            <person name="Zachleder V."/>
            <person name="Kawano S."/>
        </authorList>
    </citation>
    <scope>NUCLEOTIDE SEQUENCE</scope>
    <source>
        <strain evidence="8">NIES-2152</strain>
    </source>
</reference>
<organism evidence="8">
    <name type="scientific">Parachlorella kessleri</name>
    <name type="common">Green alga</name>
    <name type="synonym">Chlorella kessleri</name>
    <dbReference type="NCBI Taxonomy" id="3074"/>
    <lineage>
        <taxon>Eukaryota</taxon>
        <taxon>Viridiplantae</taxon>
        <taxon>Chlorophyta</taxon>
        <taxon>core chlorophytes</taxon>
        <taxon>Trebouxiophyceae</taxon>
        <taxon>Chlorellales</taxon>
        <taxon>Chlorellaceae</taxon>
        <taxon>Parachlorella</taxon>
    </lineage>
</organism>
<feature type="region of interest" description="Disordered" evidence="5">
    <location>
        <begin position="535"/>
        <end position="568"/>
    </location>
</feature>
<feature type="transmembrane region" description="Helical" evidence="6">
    <location>
        <begin position="371"/>
        <end position="392"/>
    </location>
</feature>
<dbReference type="PROSITE" id="PS00216">
    <property type="entry name" value="SUGAR_TRANSPORT_1"/>
    <property type="match status" value="1"/>
</dbReference>
<keyword evidence="3 6" id="KW-1133">Transmembrane helix</keyword>
<dbReference type="PANTHER" id="PTHR24064">
    <property type="entry name" value="SOLUTE CARRIER FAMILY 22 MEMBER"/>
    <property type="match status" value="1"/>
</dbReference>
<feature type="transmembrane region" description="Helical" evidence="6">
    <location>
        <begin position="334"/>
        <end position="359"/>
    </location>
</feature>
<dbReference type="GO" id="GO:0022857">
    <property type="term" value="F:transmembrane transporter activity"/>
    <property type="evidence" value="ECO:0007669"/>
    <property type="project" value="InterPro"/>
</dbReference>
<feature type="transmembrane region" description="Helical" evidence="6">
    <location>
        <begin position="398"/>
        <end position="421"/>
    </location>
</feature>
<evidence type="ECO:0000259" key="7">
    <source>
        <dbReference type="PROSITE" id="PS50850"/>
    </source>
</evidence>
<dbReference type="InterPro" id="IPR020846">
    <property type="entry name" value="MFS_dom"/>
</dbReference>
<evidence type="ECO:0000256" key="2">
    <source>
        <dbReference type="ARBA" id="ARBA00022692"/>
    </source>
</evidence>
<evidence type="ECO:0000256" key="1">
    <source>
        <dbReference type="ARBA" id="ARBA00004141"/>
    </source>
</evidence>
<dbReference type="PROSITE" id="PS50850">
    <property type="entry name" value="MFS"/>
    <property type="match status" value="1"/>
</dbReference>
<feature type="transmembrane region" description="Helical" evidence="6">
    <location>
        <begin position="294"/>
        <end position="314"/>
    </location>
</feature>
<feature type="transmembrane region" description="Helical" evidence="6">
    <location>
        <begin position="100"/>
        <end position="119"/>
    </location>
</feature>
<feature type="transmembrane region" description="Helical" evidence="6">
    <location>
        <begin position="126"/>
        <end position="147"/>
    </location>
</feature>
<dbReference type="Gene3D" id="1.20.1250.20">
    <property type="entry name" value="MFS general substrate transporter like domains"/>
    <property type="match status" value="1"/>
</dbReference>
<sequence>MGFEDSPSVVEAGKAREVAIATEHLAAAEVDSKYETRIKQSNVFVRFFYWVFSFVVPGMGMFTEAYFIFSVGNLKGLWKQAYPECWVTHQTCSSKLTDTLTYTQVSGIIAGQLFIGLFADKLGRKLGSIMTASIMLLFGILITASTGSDSGKLFTMFTVVQFFFGVGVGGEYPVASTSANERAEHTKHLQNRRGETVVLVFSMQGWGNLVNTLVLVILLAAFGQYNPPYSKHRLEIIWRLSYGLGLIPLVFMVIWRIWFLKESAVWKGKKQSLKDLGAAGQGNVRKNMLLLRHYWHRIFGTALSWFVWDFAFYGNKLFQSTFIGIIQPESKNNVIVGLEWTLLNSSVALVGYYFAAFTIDKPWMGRKRMQAMGFMWMGVLFIICAADYHHLIKGGIHWFQFLYFFSSFWGQFGPNATTWLLPAETIPTEMRSMCHGFAAAVGKAGALVAGVVFGKVNDQTKFWISAACGFAGVVCTLILIPDLTGLDLREGDKRWLAILEGVEHEYDGQAVAPKHLSLLERMLGYGKLYNPNKGAKGAAAEGNGSGNDSPKGMKNSHSEVELHQAQQQ</sequence>
<feature type="transmembrane region" description="Helical" evidence="6">
    <location>
        <begin position="153"/>
        <end position="175"/>
    </location>
</feature>
<dbReference type="SUPFAM" id="SSF103473">
    <property type="entry name" value="MFS general substrate transporter"/>
    <property type="match status" value="1"/>
</dbReference>
<dbReference type="InterPro" id="IPR005828">
    <property type="entry name" value="MFS_sugar_transport-like"/>
</dbReference>
<dbReference type="AlphaFoldDB" id="A0A146HTY1"/>
<feature type="transmembrane region" description="Helical" evidence="6">
    <location>
        <begin position="47"/>
        <end position="69"/>
    </location>
</feature>
<accession>A0A146HTY1</accession>
<keyword evidence="2 6" id="KW-0812">Transmembrane</keyword>
<dbReference type="InterPro" id="IPR036259">
    <property type="entry name" value="MFS_trans_sf"/>
</dbReference>
<dbReference type="InterPro" id="IPR005829">
    <property type="entry name" value="Sugar_transporter_CS"/>
</dbReference>
<evidence type="ECO:0000256" key="6">
    <source>
        <dbReference type="SAM" id="Phobius"/>
    </source>
</evidence>
<dbReference type="Pfam" id="PF00083">
    <property type="entry name" value="Sugar_tr"/>
    <property type="match status" value="2"/>
</dbReference>
<evidence type="ECO:0000256" key="5">
    <source>
        <dbReference type="SAM" id="MobiDB-lite"/>
    </source>
</evidence>
<evidence type="ECO:0000313" key="8">
    <source>
        <dbReference type="EMBL" id="BAU71127.1"/>
    </source>
</evidence>
<protein>
    <submittedName>
        <fullName evidence="8">Proton/phosphate symporter</fullName>
    </submittedName>
</protein>
<feature type="transmembrane region" description="Helical" evidence="6">
    <location>
        <begin position="196"/>
        <end position="222"/>
    </location>
</feature>
<feature type="transmembrane region" description="Helical" evidence="6">
    <location>
        <begin position="242"/>
        <end position="260"/>
    </location>
</feature>
<feature type="domain" description="Major facilitator superfamily (MFS) profile" evidence="7">
    <location>
        <begin position="53"/>
        <end position="484"/>
    </location>
</feature>
<name>A0A146HTY1_PARKE</name>
<dbReference type="EMBL" id="LC093960">
    <property type="protein sequence ID" value="BAU71127.1"/>
    <property type="molecule type" value="mRNA"/>
</dbReference>
<evidence type="ECO:0000256" key="4">
    <source>
        <dbReference type="ARBA" id="ARBA00023136"/>
    </source>
</evidence>
<feature type="transmembrane region" description="Helical" evidence="6">
    <location>
        <begin position="462"/>
        <end position="480"/>
    </location>
</feature>
<feature type="transmembrane region" description="Helical" evidence="6">
    <location>
        <begin position="433"/>
        <end position="456"/>
    </location>
</feature>
<comment type="subcellular location">
    <subcellularLocation>
        <location evidence="1">Membrane</location>
        <topology evidence="1">Multi-pass membrane protein</topology>
    </subcellularLocation>
</comment>
<evidence type="ECO:0000256" key="3">
    <source>
        <dbReference type="ARBA" id="ARBA00022989"/>
    </source>
</evidence>